<gene>
    <name evidence="7" type="ORF">IAE60_12695</name>
</gene>
<dbReference type="Proteomes" id="UP000515838">
    <property type="component" value="Chromosome"/>
</dbReference>
<dbReference type="GeneID" id="81471836"/>
<protein>
    <submittedName>
        <fullName evidence="7">Cation transporter</fullName>
    </submittedName>
</protein>
<evidence type="ECO:0000256" key="1">
    <source>
        <dbReference type="ARBA" id="ARBA00004141"/>
    </source>
</evidence>
<dbReference type="GO" id="GO:0016020">
    <property type="term" value="C:membrane"/>
    <property type="evidence" value="ECO:0007669"/>
    <property type="project" value="UniProtKB-SubCell"/>
</dbReference>
<feature type="transmembrane region" description="Helical" evidence="5">
    <location>
        <begin position="154"/>
        <end position="171"/>
    </location>
</feature>
<evidence type="ECO:0000256" key="2">
    <source>
        <dbReference type="ARBA" id="ARBA00022692"/>
    </source>
</evidence>
<dbReference type="EMBL" id="CP060731">
    <property type="protein sequence ID" value="QNN76796.1"/>
    <property type="molecule type" value="Genomic_DNA"/>
</dbReference>
<feature type="transmembrane region" description="Helical" evidence="5">
    <location>
        <begin position="58"/>
        <end position="75"/>
    </location>
</feature>
<dbReference type="Gene3D" id="1.20.1510.10">
    <property type="entry name" value="Cation efflux protein transmembrane domain"/>
    <property type="match status" value="1"/>
</dbReference>
<dbReference type="RefSeq" id="WP_187572528.1">
    <property type="nucleotide sequence ID" value="NZ_CP060731.1"/>
</dbReference>
<comment type="subcellular location">
    <subcellularLocation>
        <location evidence="1">Membrane</location>
        <topology evidence="1">Multi-pass membrane protein</topology>
    </subcellularLocation>
</comment>
<feature type="domain" description="Cation efflux protein transmembrane" evidence="6">
    <location>
        <begin position="24"/>
        <end position="198"/>
    </location>
</feature>
<reference evidence="7 8" key="1">
    <citation type="submission" date="2020-08" db="EMBL/GenBank/DDBJ databases">
        <title>Streptomycin Non-resistant strain, P. mexicana.</title>
        <authorList>
            <person name="Ganesh-Kumar S."/>
            <person name="Zhe T."/>
            <person name="Yu Z."/>
            <person name="Min Y."/>
        </authorList>
    </citation>
    <scope>NUCLEOTIDE SEQUENCE [LARGE SCALE GENOMIC DNA]</scope>
    <source>
        <strain evidence="7 8">GTZY2</strain>
    </source>
</reference>
<keyword evidence="4 5" id="KW-0472">Membrane</keyword>
<dbReference type="GO" id="GO:0006829">
    <property type="term" value="P:zinc ion transport"/>
    <property type="evidence" value="ECO:0007669"/>
    <property type="project" value="UniProtKB-KW"/>
</dbReference>
<feature type="transmembrane region" description="Helical" evidence="5">
    <location>
        <begin position="82"/>
        <end position="102"/>
    </location>
</feature>
<proteinExistence type="predicted"/>
<evidence type="ECO:0000256" key="4">
    <source>
        <dbReference type="ARBA" id="ARBA00023136"/>
    </source>
</evidence>
<organism evidence="7 8">
    <name type="scientific">Pseudoxanthomonas mexicana</name>
    <dbReference type="NCBI Taxonomy" id="128785"/>
    <lineage>
        <taxon>Bacteria</taxon>
        <taxon>Pseudomonadati</taxon>
        <taxon>Pseudomonadota</taxon>
        <taxon>Gammaproteobacteria</taxon>
        <taxon>Lysobacterales</taxon>
        <taxon>Lysobacteraceae</taxon>
        <taxon>Pseudoxanthomonas</taxon>
    </lineage>
</organism>
<evidence type="ECO:0000256" key="3">
    <source>
        <dbReference type="ARBA" id="ARBA00022989"/>
    </source>
</evidence>
<accession>A0A7G9T9M1</accession>
<dbReference type="InterPro" id="IPR058533">
    <property type="entry name" value="Cation_efflux_TM"/>
</dbReference>
<evidence type="ECO:0000256" key="5">
    <source>
        <dbReference type="SAM" id="Phobius"/>
    </source>
</evidence>
<evidence type="ECO:0000313" key="7">
    <source>
        <dbReference type="EMBL" id="QNN76796.1"/>
    </source>
</evidence>
<keyword evidence="3 5" id="KW-1133">Transmembrane helix</keyword>
<evidence type="ECO:0000259" key="6">
    <source>
        <dbReference type="Pfam" id="PF01545"/>
    </source>
</evidence>
<name>A0A7G9T9M1_PSEMX</name>
<feature type="transmembrane region" description="Helical" evidence="5">
    <location>
        <begin position="23"/>
        <end position="43"/>
    </location>
</feature>
<dbReference type="AlphaFoldDB" id="A0A7G9T9M1"/>
<dbReference type="Pfam" id="PF01545">
    <property type="entry name" value="Cation_efflux"/>
    <property type="match status" value="1"/>
</dbReference>
<evidence type="ECO:0000313" key="8">
    <source>
        <dbReference type="Proteomes" id="UP000515838"/>
    </source>
</evidence>
<dbReference type="SUPFAM" id="SSF161111">
    <property type="entry name" value="Cation efflux protein transmembrane domain-like"/>
    <property type="match status" value="1"/>
</dbReference>
<sequence>MSECCGCGKVVDVARMQAKQRQVLVIVLIINLATFAMMALAAWRSHSSSLLSGSLDNLGDALTYVVSLAVVGASAQMKGRVALLKGFLILGAAIAVGVQIVWRLANPQIPLFESMGVAALLNLGANAVCLWLLTPYRSGDINMASAWECSRNDIYEGFAVILAALLVWVFGAGWPDLLIAAALLILFLRSATRVLRAAWKESRPNPARSQPLGPQHE</sequence>
<dbReference type="GO" id="GO:0008324">
    <property type="term" value="F:monoatomic cation transmembrane transporter activity"/>
    <property type="evidence" value="ECO:0007669"/>
    <property type="project" value="InterPro"/>
</dbReference>
<keyword evidence="2 5" id="KW-0812">Transmembrane</keyword>
<dbReference type="InterPro" id="IPR027469">
    <property type="entry name" value="Cation_efflux_TMD_sf"/>
</dbReference>
<feature type="transmembrane region" description="Helical" evidence="5">
    <location>
        <begin position="114"/>
        <end position="133"/>
    </location>
</feature>